<evidence type="ECO:0000313" key="3">
    <source>
        <dbReference type="Proteomes" id="UP000204602"/>
    </source>
</evidence>
<dbReference type="KEGG" id="vg:26633277"/>
<reference evidence="2 3" key="1">
    <citation type="journal article" date="2015" name="Genome Announc.">
        <title>Complete Genome Sequence of Bacillus cereus Group Phage TsarBomba.</title>
        <authorList>
            <person name="Erill I."/>
            <person name="Caruso S.M."/>
        </authorList>
    </citation>
    <scope>NUCLEOTIDE SEQUENCE [LARGE SCALE GENOMIC DNA]</scope>
</reference>
<dbReference type="EMBL" id="KT224359">
    <property type="protein sequence ID" value="ALA13066.1"/>
    <property type="molecule type" value="Genomic_DNA"/>
</dbReference>
<dbReference type="GeneID" id="26633277"/>
<accession>A0A0K2D0E5</accession>
<protein>
    <submittedName>
        <fullName evidence="2">Uncharacterized protein</fullName>
    </submittedName>
</protein>
<feature type="transmembrane region" description="Helical" evidence="1">
    <location>
        <begin position="41"/>
        <end position="61"/>
    </location>
</feature>
<evidence type="ECO:0000256" key="1">
    <source>
        <dbReference type="SAM" id="Phobius"/>
    </source>
</evidence>
<name>A0A0K2D0E5_9CAUD</name>
<evidence type="ECO:0000313" key="2">
    <source>
        <dbReference type="EMBL" id="ALA13066.1"/>
    </source>
</evidence>
<dbReference type="RefSeq" id="YP_009207042.1">
    <property type="nucleotide sequence ID" value="NC_028890.1"/>
</dbReference>
<organism evidence="2 3">
    <name type="scientific">Bacillus phage TsarBomba</name>
    <dbReference type="NCBI Taxonomy" id="1690456"/>
    <lineage>
        <taxon>Viruses</taxon>
        <taxon>Duplodnaviria</taxon>
        <taxon>Heunggongvirae</taxon>
        <taxon>Uroviricota</taxon>
        <taxon>Caudoviricetes</taxon>
        <taxon>Herelleviridae</taxon>
        <taxon>Bastillevirinae</taxon>
        <taxon>Tsarbombavirus</taxon>
        <taxon>Tsarbombavirus tsarbomba</taxon>
    </lineage>
</organism>
<sequence length="67" mass="6930">MVTRLRGGGYMKSLGMKIGVYVIIAALAIVGAAVVVSKVSVGTAVIIALAIIGACNVIDWLSEWLIN</sequence>
<keyword evidence="3" id="KW-1185">Reference proteome</keyword>
<gene>
    <name evidence="2" type="ORF">TSARBOMBA_227</name>
</gene>
<dbReference type="Proteomes" id="UP000204602">
    <property type="component" value="Segment"/>
</dbReference>
<feature type="transmembrane region" description="Helical" evidence="1">
    <location>
        <begin position="14"/>
        <end position="35"/>
    </location>
</feature>
<keyword evidence="1" id="KW-0812">Transmembrane</keyword>
<proteinExistence type="predicted"/>
<keyword evidence="1" id="KW-1133">Transmembrane helix</keyword>
<keyword evidence="1" id="KW-0472">Membrane</keyword>